<sequence length="166" mass="19455">MRPMSASELQEIALDIATEVNRLNRLESQMRLVQAEMLTNPALAHICAESLALKLHNFYTGCERIFQIIASELNGGLPSSYDWHRRLLNRMSKPQDYRPAVLREDTVHKLNEYLSFRHVVRNIYGFELEKQKLENLVNNYYNTWLQVQEDINSFILWLKTTADSLN</sequence>
<proteinExistence type="predicted"/>
<keyword evidence="1" id="KW-0175">Coiled coil</keyword>
<dbReference type="EMBL" id="CP011339">
    <property type="protein sequence ID" value="AKV69087.1"/>
    <property type="molecule type" value="Genomic_DNA"/>
</dbReference>
<dbReference type="Proteomes" id="UP000068167">
    <property type="component" value="Chromosome"/>
</dbReference>
<gene>
    <name evidence="3" type="ORF">VL20_4143</name>
</gene>
<dbReference type="InterPro" id="IPR048769">
    <property type="entry name" value="HepT-like_dom"/>
</dbReference>
<evidence type="ECO:0000313" key="4">
    <source>
        <dbReference type="Proteomes" id="UP000068167"/>
    </source>
</evidence>
<keyword evidence="4" id="KW-1185">Reference proteome</keyword>
<reference evidence="3 4" key="1">
    <citation type="journal article" date="2016" name="Stand. Genomic Sci.">
        <title>Complete genome sequence and genomic characterization of Microcystis panniformis FACHB 1757 by third-generation sequencing.</title>
        <authorList>
            <person name="Zhang J.Y."/>
            <person name="Guan R."/>
            <person name="Zhang H.J."/>
            <person name="Li H."/>
            <person name="Xiao P."/>
            <person name="Yu G.L."/>
            <person name="Du L."/>
            <person name="Cao D.M."/>
            <person name="Zhu B.C."/>
            <person name="Li R.H."/>
            <person name="Lu Z.H."/>
        </authorList>
    </citation>
    <scope>NUCLEOTIDE SEQUENCE [LARGE SCALE GENOMIC DNA]</scope>
    <source>
        <strain evidence="3 4">FACHB-1757</strain>
    </source>
</reference>
<evidence type="ECO:0000256" key="1">
    <source>
        <dbReference type="SAM" id="Coils"/>
    </source>
</evidence>
<dbReference type="AlphaFoldDB" id="A0A0K1S4M0"/>
<dbReference type="Pfam" id="PF20797">
    <property type="entry name" value="HepT-like_2"/>
    <property type="match status" value="1"/>
</dbReference>
<dbReference type="KEGG" id="mpk:VL20_4143"/>
<dbReference type="PATRIC" id="fig|1638788.3.peg.4172"/>
<accession>A0A0K1S4M0</accession>
<dbReference type="RefSeq" id="WP_004159482.1">
    <property type="nucleotide sequence ID" value="NZ_CP011339.1"/>
</dbReference>
<organism evidence="3 4">
    <name type="scientific">Microcystis panniformis FACHB-1757</name>
    <dbReference type="NCBI Taxonomy" id="1638788"/>
    <lineage>
        <taxon>Bacteria</taxon>
        <taxon>Bacillati</taxon>
        <taxon>Cyanobacteriota</taxon>
        <taxon>Cyanophyceae</taxon>
        <taxon>Oscillatoriophycideae</taxon>
        <taxon>Chroococcales</taxon>
        <taxon>Microcystaceae</taxon>
        <taxon>Microcystis</taxon>
    </lineage>
</organism>
<feature type="domain" description="HepT-like" evidence="2">
    <location>
        <begin position="51"/>
        <end position="155"/>
    </location>
</feature>
<protein>
    <recommendedName>
        <fullName evidence="2">HepT-like domain-containing protein</fullName>
    </recommendedName>
</protein>
<evidence type="ECO:0000313" key="3">
    <source>
        <dbReference type="EMBL" id="AKV69087.1"/>
    </source>
</evidence>
<evidence type="ECO:0000259" key="2">
    <source>
        <dbReference type="Pfam" id="PF20797"/>
    </source>
</evidence>
<feature type="coiled-coil region" evidence="1">
    <location>
        <begin position="9"/>
        <end position="36"/>
    </location>
</feature>
<name>A0A0K1S4M0_9CHRO</name>